<dbReference type="InterPro" id="IPR016181">
    <property type="entry name" value="Acyl_CoA_acyltransferase"/>
</dbReference>
<dbReference type="InterPro" id="IPR045057">
    <property type="entry name" value="Gcn5-rel_NAT"/>
</dbReference>
<evidence type="ECO:0000313" key="4">
    <source>
        <dbReference type="Proteomes" id="UP001226160"/>
    </source>
</evidence>
<dbReference type="PROSITE" id="PS51729">
    <property type="entry name" value="GNAT_YJDJ"/>
    <property type="match status" value="1"/>
</dbReference>
<keyword evidence="3" id="KW-0808">Transferase</keyword>
<evidence type="ECO:0000313" key="3">
    <source>
        <dbReference type="EMBL" id="MDK4326055.1"/>
    </source>
</evidence>
<dbReference type="InterPro" id="IPR000182">
    <property type="entry name" value="GNAT_dom"/>
</dbReference>
<keyword evidence="3" id="KW-0012">Acyltransferase</keyword>
<dbReference type="GO" id="GO:0016747">
    <property type="term" value="F:acyltransferase activity, transferring groups other than amino-acyl groups"/>
    <property type="evidence" value="ECO:0007669"/>
    <property type="project" value="InterPro"/>
</dbReference>
<sequence>MTAHNQQITDNPAESRFELTVDGELAGFSEYKDNGDVREFDHTVVHEEFQGNGLSKPLIKFSLDHARDNGLKIIPTCPAYEKFLQKNKEYQELVAK</sequence>
<protein>
    <submittedName>
        <fullName evidence="3">GNAT family N-acetyltransferase</fullName>
        <ecNumber evidence="3">2.3.1.-</ecNumber>
    </submittedName>
</protein>
<proteinExistence type="predicted"/>
<accession>A0AAP4BTC3</accession>
<organism evidence="3 4">
    <name type="scientific">Corynebacterium propinquum</name>
    <dbReference type="NCBI Taxonomy" id="43769"/>
    <lineage>
        <taxon>Bacteria</taxon>
        <taxon>Bacillati</taxon>
        <taxon>Actinomycetota</taxon>
        <taxon>Actinomycetes</taxon>
        <taxon>Mycobacteriales</taxon>
        <taxon>Corynebacteriaceae</taxon>
        <taxon>Corynebacterium</taxon>
    </lineage>
</organism>
<dbReference type="PANTHER" id="PTHR31435:SF10">
    <property type="entry name" value="BSR4717 PROTEIN"/>
    <property type="match status" value="1"/>
</dbReference>
<evidence type="ECO:0000259" key="1">
    <source>
        <dbReference type="PROSITE" id="PS51186"/>
    </source>
</evidence>
<dbReference type="Pfam" id="PF14542">
    <property type="entry name" value="Acetyltransf_CG"/>
    <property type="match status" value="1"/>
</dbReference>
<dbReference type="SUPFAM" id="SSF55729">
    <property type="entry name" value="Acyl-CoA N-acyltransferases (Nat)"/>
    <property type="match status" value="1"/>
</dbReference>
<dbReference type="AlphaFoldDB" id="A0AAP4BTC3"/>
<name>A0AAP4BTC3_9CORY</name>
<dbReference type="CDD" id="cd04301">
    <property type="entry name" value="NAT_SF"/>
    <property type="match status" value="1"/>
</dbReference>
<dbReference type="PANTHER" id="PTHR31435">
    <property type="entry name" value="PROTEIN NATD1"/>
    <property type="match status" value="1"/>
</dbReference>
<dbReference type="EC" id="2.3.1.-" evidence="3"/>
<dbReference type="Proteomes" id="UP001226160">
    <property type="component" value="Unassembled WGS sequence"/>
</dbReference>
<comment type="caution">
    <text evidence="3">The sequence shown here is derived from an EMBL/GenBank/DDBJ whole genome shotgun (WGS) entry which is preliminary data.</text>
</comment>
<dbReference type="EMBL" id="JASNVP010000005">
    <property type="protein sequence ID" value="MDK4326055.1"/>
    <property type="molecule type" value="Genomic_DNA"/>
</dbReference>
<gene>
    <name evidence="3" type="ORF">QPX54_05950</name>
</gene>
<dbReference type="PROSITE" id="PS51186">
    <property type="entry name" value="GNAT"/>
    <property type="match status" value="1"/>
</dbReference>
<feature type="domain" description="N-acetyltransferase" evidence="1">
    <location>
        <begin position="1"/>
        <end position="96"/>
    </location>
</feature>
<feature type="domain" description="N-acetyltransferase" evidence="2">
    <location>
        <begin position="9"/>
        <end position="95"/>
    </location>
</feature>
<dbReference type="Gene3D" id="3.40.630.30">
    <property type="match status" value="1"/>
</dbReference>
<evidence type="ECO:0000259" key="2">
    <source>
        <dbReference type="PROSITE" id="PS51729"/>
    </source>
</evidence>
<reference evidence="3" key="1">
    <citation type="submission" date="2023-05" db="EMBL/GenBank/DDBJ databases">
        <title>Metabolic capabilities are highly conserved among human nasal-associated Corynebacterium species in pangenomic analyses.</title>
        <authorList>
            <person name="Tran T.H."/>
            <person name="Roberts A.Q."/>
            <person name="Escapa I.F."/>
            <person name="Gao W."/>
            <person name="Conlan S."/>
            <person name="Kong H."/>
            <person name="Segre J.A."/>
            <person name="Kelly M.S."/>
            <person name="Lemon K.P."/>
        </authorList>
    </citation>
    <scope>NUCLEOTIDE SEQUENCE</scope>
    <source>
        <strain evidence="3">KPL2654</strain>
    </source>
</reference>
<dbReference type="InterPro" id="IPR031165">
    <property type="entry name" value="GNAT_YJDJ"/>
</dbReference>
<dbReference type="RefSeq" id="WP_239211121.1">
    <property type="nucleotide sequence ID" value="NZ_CP100361.1"/>
</dbReference>